<dbReference type="AlphaFoldDB" id="Q47970"/>
<organism evidence="1">
    <name type="scientific">Halobacterium salinarum</name>
    <name type="common">Halobacterium halobium</name>
    <dbReference type="NCBI Taxonomy" id="2242"/>
    <lineage>
        <taxon>Archaea</taxon>
        <taxon>Methanobacteriati</taxon>
        <taxon>Methanobacteriota</taxon>
        <taxon>Stenosarchaea group</taxon>
        <taxon>Halobacteria</taxon>
        <taxon>Halobacteriales</taxon>
        <taxon>Halobacteriaceae</taxon>
        <taxon>Halobacterium</taxon>
    </lineage>
</organism>
<protein>
    <submittedName>
        <fullName evidence="1">Alpha-like DNA polymerase</fullName>
    </submittedName>
</protein>
<accession>Q47970</accession>
<sequence length="57" mass="5745">RPGRDVRRCAGVPAARAGTELQDRGVALEAAGDRAVDSVTAHDGSGAFHASAVDDDA</sequence>
<dbReference type="EMBL" id="M24775">
    <property type="protein sequence ID" value="AAA72753.1"/>
    <property type="molecule type" value="Genomic_DNA"/>
</dbReference>
<name>Q47970_HALSI</name>
<evidence type="ECO:0000313" key="1">
    <source>
        <dbReference type="EMBL" id="AAA72753.1"/>
    </source>
</evidence>
<proteinExistence type="predicted"/>
<reference evidence="1" key="1">
    <citation type="journal article" date="1988" name="Arch. Microbiol.">
        <title>Stimulation of an alpha like DNA polymerase by v-myc related protein of Halobacterium halobium.</title>
        <authorList>
            <person name="Ben-Mahrez K."/>
            <person name="Sougakoff W."/>
            <person name="Nakayama M."/>
            <person name="Kohiyama M."/>
        </authorList>
    </citation>
    <scope>NUCLEOTIDE SEQUENCE</scope>
</reference>
<feature type="non-terminal residue" evidence="1">
    <location>
        <position position="1"/>
    </location>
</feature>